<proteinExistence type="predicted"/>
<evidence type="ECO:0000313" key="1">
    <source>
        <dbReference type="EMBL" id="SVC83766.1"/>
    </source>
</evidence>
<sequence>MLLEIKKKDTTEEKIIDGGKFN</sequence>
<name>A0A382QE99_9ZZZZ</name>
<organism evidence="1">
    <name type="scientific">marine metagenome</name>
    <dbReference type="NCBI Taxonomy" id="408172"/>
    <lineage>
        <taxon>unclassified sequences</taxon>
        <taxon>metagenomes</taxon>
        <taxon>ecological metagenomes</taxon>
    </lineage>
</organism>
<dbReference type="AlphaFoldDB" id="A0A382QE99"/>
<reference evidence="1" key="1">
    <citation type="submission" date="2018-05" db="EMBL/GenBank/DDBJ databases">
        <authorList>
            <person name="Lanie J.A."/>
            <person name="Ng W.-L."/>
            <person name="Kazmierczak K.M."/>
            <person name="Andrzejewski T.M."/>
            <person name="Davidsen T.M."/>
            <person name="Wayne K.J."/>
            <person name="Tettelin H."/>
            <person name="Glass J.I."/>
            <person name="Rusch D."/>
            <person name="Podicherti R."/>
            <person name="Tsui H.-C.T."/>
            <person name="Winkler M.E."/>
        </authorList>
    </citation>
    <scope>NUCLEOTIDE SEQUENCE</scope>
</reference>
<dbReference type="EMBL" id="UINC01113863">
    <property type="protein sequence ID" value="SVC83766.1"/>
    <property type="molecule type" value="Genomic_DNA"/>
</dbReference>
<protein>
    <submittedName>
        <fullName evidence="1">Uncharacterized protein</fullName>
    </submittedName>
</protein>
<accession>A0A382QE99</accession>
<gene>
    <name evidence="1" type="ORF">METZ01_LOCUS336620</name>
</gene>